<evidence type="ECO:0000256" key="7">
    <source>
        <dbReference type="ARBA" id="ARBA00022982"/>
    </source>
</evidence>
<feature type="domain" description="Rubredoxin-like" evidence="11">
    <location>
        <begin position="128"/>
        <end position="179"/>
    </location>
</feature>
<dbReference type="CDD" id="cd00730">
    <property type="entry name" value="rubredoxin"/>
    <property type="match status" value="2"/>
</dbReference>
<dbReference type="SUPFAM" id="SSF57802">
    <property type="entry name" value="Rubredoxin-like"/>
    <property type="match status" value="2"/>
</dbReference>
<feature type="region of interest" description="Disordered" evidence="10">
    <location>
        <begin position="90"/>
        <end position="110"/>
    </location>
</feature>
<feature type="domain" description="Rubredoxin-like" evidence="11">
    <location>
        <begin position="1"/>
        <end position="53"/>
    </location>
</feature>
<evidence type="ECO:0000256" key="3">
    <source>
        <dbReference type="ARBA" id="ARBA00004933"/>
    </source>
</evidence>
<dbReference type="KEGG" id="mon:G8E03_03705"/>
<protein>
    <recommendedName>
        <fullName evidence="9">Rubredoxin</fullName>
    </recommendedName>
</protein>
<evidence type="ECO:0000313" key="12">
    <source>
        <dbReference type="EMBL" id="QIK39942.1"/>
    </source>
</evidence>
<dbReference type="InterPro" id="IPR024935">
    <property type="entry name" value="Rubredoxin_dom"/>
</dbReference>
<evidence type="ECO:0000259" key="11">
    <source>
        <dbReference type="PROSITE" id="PS50903"/>
    </source>
</evidence>
<dbReference type="PROSITE" id="PS50903">
    <property type="entry name" value="RUBREDOXIN_LIKE"/>
    <property type="match status" value="2"/>
</dbReference>
<dbReference type="AlphaFoldDB" id="A0A6G7VJ24"/>
<dbReference type="GO" id="GO:0043448">
    <property type="term" value="P:alkane catabolic process"/>
    <property type="evidence" value="ECO:0007669"/>
    <property type="project" value="TreeGrafter"/>
</dbReference>
<dbReference type="InterPro" id="IPR018527">
    <property type="entry name" value="Rubredoxin_Fe_BS"/>
</dbReference>
<evidence type="ECO:0000313" key="13">
    <source>
        <dbReference type="Proteomes" id="UP000500791"/>
    </source>
</evidence>
<dbReference type="FunFam" id="2.20.28.10:FF:000001">
    <property type="entry name" value="Rubredoxin"/>
    <property type="match status" value="1"/>
</dbReference>
<keyword evidence="13" id="KW-1185">Reference proteome</keyword>
<accession>A0A6G7VJ24</accession>
<keyword evidence="6 9" id="KW-0479">Metal-binding</keyword>
<dbReference type="InterPro" id="IPR050526">
    <property type="entry name" value="Rubredoxin_ET"/>
</dbReference>
<evidence type="ECO:0000256" key="8">
    <source>
        <dbReference type="ARBA" id="ARBA00023004"/>
    </source>
</evidence>
<dbReference type="Pfam" id="PF00301">
    <property type="entry name" value="Rubredoxin"/>
    <property type="match status" value="2"/>
</dbReference>
<dbReference type="EMBL" id="CP049811">
    <property type="protein sequence ID" value="QIK39942.1"/>
    <property type="molecule type" value="Genomic_DNA"/>
</dbReference>
<evidence type="ECO:0000256" key="6">
    <source>
        <dbReference type="ARBA" id="ARBA00022723"/>
    </source>
</evidence>
<feature type="compositionally biased region" description="Pro residues" evidence="10">
    <location>
        <begin position="90"/>
        <end position="104"/>
    </location>
</feature>
<proteinExistence type="inferred from homology"/>
<name>A0A6G7VJ24_9RHOB</name>
<dbReference type="PROSITE" id="PS00202">
    <property type="entry name" value="RUBREDOXIN"/>
    <property type="match status" value="1"/>
</dbReference>
<evidence type="ECO:0000256" key="1">
    <source>
        <dbReference type="ARBA" id="ARBA00001965"/>
    </source>
</evidence>
<gene>
    <name evidence="12" type="ORF">G8E03_03705</name>
</gene>
<comment type="function">
    <text evidence="2">Involved in the hydrocarbon hydroxylating system, which transfers electrons from NADH to rubredoxin reductase and then through rubredoxin to alkane 1 monooxygenase.</text>
</comment>
<dbReference type="Proteomes" id="UP000500791">
    <property type="component" value="Chromosome"/>
</dbReference>
<evidence type="ECO:0000256" key="4">
    <source>
        <dbReference type="ARBA" id="ARBA00005337"/>
    </source>
</evidence>
<comment type="cofactor">
    <cofactor evidence="1 9">
        <name>Fe(3+)</name>
        <dbReference type="ChEBI" id="CHEBI:29034"/>
    </cofactor>
</comment>
<dbReference type="Gene3D" id="2.20.28.10">
    <property type="match status" value="2"/>
</dbReference>
<dbReference type="InterPro" id="IPR024934">
    <property type="entry name" value="Rubredoxin-like_dom"/>
</dbReference>
<dbReference type="GO" id="GO:0009055">
    <property type="term" value="F:electron transfer activity"/>
    <property type="evidence" value="ECO:0007669"/>
    <property type="project" value="TreeGrafter"/>
</dbReference>
<dbReference type="GO" id="GO:0005506">
    <property type="term" value="F:iron ion binding"/>
    <property type="evidence" value="ECO:0007669"/>
    <property type="project" value="UniProtKB-UniRule"/>
</dbReference>
<keyword evidence="8 9" id="KW-0408">Iron</keyword>
<reference evidence="12 13" key="1">
    <citation type="submission" date="2020-03" db="EMBL/GenBank/DDBJ databases">
        <title>Complete genome sequence of Monaibacterium sp. ALG8 with diverse plasmids.</title>
        <authorList>
            <person name="Sun C."/>
        </authorList>
    </citation>
    <scope>NUCLEOTIDE SEQUENCE [LARGE SCALE GENOMIC DNA]</scope>
    <source>
        <strain evidence="12 13">ALG8</strain>
    </source>
</reference>
<evidence type="ECO:0000256" key="5">
    <source>
        <dbReference type="ARBA" id="ARBA00022448"/>
    </source>
</evidence>
<dbReference type="RefSeq" id="WP_166188795.1">
    <property type="nucleotide sequence ID" value="NZ_CP049811.1"/>
</dbReference>
<organism evidence="12 13">
    <name type="scientific">Pontivivens nitratireducens</name>
    <dbReference type="NCBI Taxonomy" id="2758038"/>
    <lineage>
        <taxon>Bacteria</taxon>
        <taxon>Pseudomonadati</taxon>
        <taxon>Pseudomonadota</taxon>
        <taxon>Alphaproteobacteria</taxon>
        <taxon>Rhodobacterales</taxon>
        <taxon>Paracoccaceae</taxon>
        <taxon>Pontivivens</taxon>
    </lineage>
</organism>
<comment type="pathway">
    <text evidence="3">Hydrocarbon metabolism; alkane degradation.</text>
</comment>
<sequence length="182" mass="18778">MATYQCPDCGYTYDESLGHPHEGFPPGTPWSQVPDDFACPDCAVRDKQDFVLIGGAASVAAAPVQVVASAPTPEPAPAPAPAAMAAAPAAPAPAPASAPEPTQAPAPVAALSAAPQPAPVEQSAGTAYRKWLCITCGHIYDEAVGDEHEGFPPGTLFSQIPDDWCCPDCGATKEDYVLYEEK</sequence>
<comment type="similarity">
    <text evidence="4 9">Belongs to the rubredoxin family.</text>
</comment>
<evidence type="ECO:0000256" key="10">
    <source>
        <dbReference type="SAM" id="MobiDB-lite"/>
    </source>
</evidence>
<dbReference type="PANTHER" id="PTHR47627:SF1">
    <property type="entry name" value="RUBREDOXIN-1-RELATED"/>
    <property type="match status" value="1"/>
</dbReference>
<keyword evidence="7 9" id="KW-0249">Electron transport</keyword>
<dbReference type="PANTHER" id="PTHR47627">
    <property type="entry name" value="RUBREDOXIN"/>
    <property type="match status" value="1"/>
</dbReference>
<evidence type="ECO:0000256" key="9">
    <source>
        <dbReference type="RuleBase" id="RU003820"/>
    </source>
</evidence>
<evidence type="ECO:0000256" key="2">
    <source>
        <dbReference type="ARBA" id="ARBA00002792"/>
    </source>
</evidence>
<keyword evidence="5" id="KW-0813">Transport</keyword>
<dbReference type="PRINTS" id="PR00163">
    <property type="entry name" value="RUBREDOXIN"/>
</dbReference>